<evidence type="ECO:0000313" key="6">
    <source>
        <dbReference type="Proteomes" id="UP000631114"/>
    </source>
</evidence>
<keyword evidence="2" id="KW-0328">Glycosyltransferase</keyword>
<comment type="caution">
    <text evidence="5">The sequence shown here is derived from an EMBL/GenBank/DDBJ whole genome shotgun (WGS) entry which is preliminary data.</text>
</comment>
<protein>
    <recommendedName>
        <fullName evidence="4">Diacylglycerol glucosyltransferase N-terminal domain-containing protein</fullName>
    </recommendedName>
</protein>
<sequence length="77" mass="9206">MQMIFVKDVWKEYNLGWPLNDMESQYKFMVKHVQLWKVAFHSTSPRWIHCAYLYFALAAFYAKVNAQQGMTILAQIE</sequence>
<dbReference type="InterPro" id="IPR009695">
    <property type="entry name" value="Diacylglyc_glucosyltr_N"/>
</dbReference>
<name>A0A835LD69_9MAGN</name>
<keyword evidence="3" id="KW-0808">Transferase</keyword>
<organism evidence="5 6">
    <name type="scientific">Coptis chinensis</name>
    <dbReference type="NCBI Taxonomy" id="261450"/>
    <lineage>
        <taxon>Eukaryota</taxon>
        <taxon>Viridiplantae</taxon>
        <taxon>Streptophyta</taxon>
        <taxon>Embryophyta</taxon>
        <taxon>Tracheophyta</taxon>
        <taxon>Spermatophyta</taxon>
        <taxon>Magnoliopsida</taxon>
        <taxon>Ranunculales</taxon>
        <taxon>Ranunculaceae</taxon>
        <taxon>Coptidoideae</taxon>
        <taxon>Coptis</taxon>
    </lineage>
</organism>
<evidence type="ECO:0000256" key="1">
    <source>
        <dbReference type="ARBA" id="ARBA00006962"/>
    </source>
</evidence>
<evidence type="ECO:0000256" key="2">
    <source>
        <dbReference type="ARBA" id="ARBA00022676"/>
    </source>
</evidence>
<accession>A0A835LD69</accession>
<dbReference type="GO" id="GO:0009247">
    <property type="term" value="P:glycolipid biosynthetic process"/>
    <property type="evidence" value="ECO:0007669"/>
    <property type="project" value="InterPro"/>
</dbReference>
<reference evidence="5 6" key="1">
    <citation type="submission" date="2020-10" db="EMBL/GenBank/DDBJ databases">
        <title>The Coptis chinensis genome and diversification of protoberbering-type alkaloids.</title>
        <authorList>
            <person name="Wang B."/>
            <person name="Shu S."/>
            <person name="Song C."/>
            <person name="Liu Y."/>
        </authorList>
    </citation>
    <scope>NUCLEOTIDE SEQUENCE [LARGE SCALE GENOMIC DNA]</scope>
    <source>
        <strain evidence="5">HL-2020</strain>
        <tissue evidence="5">Leaf</tissue>
    </source>
</reference>
<dbReference type="Proteomes" id="UP000631114">
    <property type="component" value="Unassembled WGS sequence"/>
</dbReference>
<dbReference type="InterPro" id="IPR050519">
    <property type="entry name" value="Glycosyltransf_28_UgtP"/>
</dbReference>
<evidence type="ECO:0000259" key="4">
    <source>
        <dbReference type="Pfam" id="PF06925"/>
    </source>
</evidence>
<gene>
    <name evidence="5" type="ORF">IFM89_031870</name>
</gene>
<dbReference type="PANTHER" id="PTHR43025">
    <property type="entry name" value="MONOGALACTOSYLDIACYLGLYCEROL SYNTHASE"/>
    <property type="match status" value="1"/>
</dbReference>
<evidence type="ECO:0000256" key="3">
    <source>
        <dbReference type="ARBA" id="ARBA00022679"/>
    </source>
</evidence>
<dbReference type="GO" id="GO:0016020">
    <property type="term" value="C:membrane"/>
    <property type="evidence" value="ECO:0007669"/>
    <property type="project" value="GOC"/>
</dbReference>
<dbReference type="EMBL" id="JADFTS010000009">
    <property type="protein sequence ID" value="KAF9590215.1"/>
    <property type="molecule type" value="Genomic_DNA"/>
</dbReference>
<keyword evidence="6" id="KW-1185">Reference proteome</keyword>
<dbReference type="GO" id="GO:0016758">
    <property type="term" value="F:hexosyltransferase activity"/>
    <property type="evidence" value="ECO:0007669"/>
    <property type="project" value="InterPro"/>
</dbReference>
<dbReference type="OrthoDB" id="200404at2759"/>
<comment type="similarity">
    <text evidence="1">Belongs to the glycosyltransferase 28 family.</text>
</comment>
<evidence type="ECO:0000313" key="5">
    <source>
        <dbReference type="EMBL" id="KAF9590215.1"/>
    </source>
</evidence>
<dbReference type="PANTHER" id="PTHR43025:SF1">
    <property type="entry name" value="MONOGALACTOSYLDIACYLGLYCEROL SYNTHASE 2, CHLOROPLASTIC"/>
    <property type="match status" value="1"/>
</dbReference>
<proteinExistence type="inferred from homology"/>
<dbReference type="AlphaFoldDB" id="A0A835LD69"/>
<feature type="domain" description="Diacylglycerol glucosyltransferase N-terminal" evidence="4">
    <location>
        <begin position="4"/>
        <end position="63"/>
    </location>
</feature>
<dbReference type="Pfam" id="PF06925">
    <property type="entry name" value="MGDG_synth"/>
    <property type="match status" value="1"/>
</dbReference>